<keyword evidence="9" id="KW-1185">Reference proteome</keyword>
<evidence type="ECO:0000256" key="2">
    <source>
        <dbReference type="ARBA" id="ARBA00022729"/>
    </source>
</evidence>
<protein>
    <recommendedName>
        <fullName evidence="7">GH18 domain-containing protein</fullName>
    </recommendedName>
</protein>
<dbReference type="InterPro" id="IPR011583">
    <property type="entry name" value="Chitinase_II/V-like_cat"/>
</dbReference>
<dbReference type="FunFam" id="3.10.50.10:FF:000003">
    <property type="entry name" value="Class V chitinase CHIT5b"/>
    <property type="match status" value="1"/>
</dbReference>
<dbReference type="GO" id="GO:0004568">
    <property type="term" value="F:chitinase activity"/>
    <property type="evidence" value="ECO:0007669"/>
    <property type="project" value="TreeGrafter"/>
</dbReference>
<dbReference type="InterPro" id="IPR001223">
    <property type="entry name" value="Glyco_hydro18_cat"/>
</dbReference>
<dbReference type="SMART" id="SM00636">
    <property type="entry name" value="Glyco_18"/>
    <property type="match status" value="1"/>
</dbReference>
<dbReference type="Gene3D" id="3.20.20.80">
    <property type="entry name" value="Glycosidases"/>
    <property type="match status" value="1"/>
</dbReference>
<dbReference type="PANTHER" id="PTHR11177:SF396">
    <property type="entry name" value="NOD FACTOR HYDROLASE PROTEIN 1"/>
    <property type="match status" value="1"/>
</dbReference>
<dbReference type="GO" id="GO:0008061">
    <property type="term" value="F:chitin binding"/>
    <property type="evidence" value="ECO:0007669"/>
    <property type="project" value="InterPro"/>
</dbReference>
<dbReference type="EMBL" id="OX465077">
    <property type="protein sequence ID" value="CAI9270188.1"/>
    <property type="molecule type" value="Genomic_DNA"/>
</dbReference>
<dbReference type="PROSITE" id="PS01095">
    <property type="entry name" value="GH18_1"/>
    <property type="match status" value="1"/>
</dbReference>
<dbReference type="GO" id="GO:0005576">
    <property type="term" value="C:extracellular region"/>
    <property type="evidence" value="ECO:0007669"/>
    <property type="project" value="TreeGrafter"/>
</dbReference>
<dbReference type="CDD" id="cd02879">
    <property type="entry name" value="GH18_plant_chitinase_class_V"/>
    <property type="match status" value="1"/>
</dbReference>
<evidence type="ECO:0000256" key="3">
    <source>
        <dbReference type="ARBA" id="ARBA00022801"/>
    </source>
</evidence>
<sequence length="353" mass="39514">MSSSNSPNKGTYWCSWFDAEFPAAAIDTNFFTHVYYAFLSLNENTFHLEIDAPTAVLLNNFTTTLHNKRPAVKTLFSIGGASQGTLIFSRMASNRESRRRFILSTIEVARKYAFDGVDLDWEFPETPDDMNNFGSLLDEWRAAVNNEANKTSRPKLLLVAATRYSPTIDWLNLTYPVDSINRNLDWLNAMCYDYHGSWDVSATGAPAALYDPNPNGNLSTSYGLQSWIGHGLAKEKLVMGLPLYAHTWQLRDEALTGIGAPAVGVGPGNEGTMSYVEVQNFNAQNNAIVVFDQQTVSTYSVAGRSWIGYDDVQSTRSKVAYARQQNLRGYFFWHVGCDQNWNISREASITWGP</sequence>
<evidence type="ECO:0000313" key="9">
    <source>
        <dbReference type="Proteomes" id="UP001177003"/>
    </source>
</evidence>
<dbReference type="InterPro" id="IPR017853">
    <property type="entry name" value="GH"/>
</dbReference>
<accession>A0AA35VJQ9</accession>
<dbReference type="SUPFAM" id="SSF51445">
    <property type="entry name" value="(Trans)glycosidases"/>
    <property type="match status" value="1"/>
</dbReference>
<dbReference type="Pfam" id="PF00704">
    <property type="entry name" value="Glyco_hydro_18"/>
    <property type="match status" value="1"/>
</dbReference>
<evidence type="ECO:0000256" key="1">
    <source>
        <dbReference type="ARBA" id="ARBA00008682"/>
    </source>
</evidence>
<dbReference type="PANTHER" id="PTHR11177">
    <property type="entry name" value="CHITINASE"/>
    <property type="match status" value="1"/>
</dbReference>
<reference evidence="8" key="1">
    <citation type="submission" date="2023-04" db="EMBL/GenBank/DDBJ databases">
        <authorList>
            <person name="Vijverberg K."/>
            <person name="Xiong W."/>
            <person name="Schranz E."/>
        </authorList>
    </citation>
    <scope>NUCLEOTIDE SEQUENCE</scope>
</reference>
<dbReference type="GO" id="GO:0006032">
    <property type="term" value="P:chitin catabolic process"/>
    <property type="evidence" value="ECO:0007669"/>
    <property type="project" value="TreeGrafter"/>
</dbReference>
<dbReference type="InterPro" id="IPR001579">
    <property type="entry name" value="Glyco_hydro_18_chit_AS"/>
</dbReference>
<dbReference type="PROSITE" id="PS51910">
    <property type="entry name" value="GH18_2"/>
    <property type="match status" value="1"/>
</dbReference>
<keyword evidence="5 6" id="KW-0326">Glycosidase</keyword>
<proteinExistence type="inferred from homology"/>
<keyword evidence="2" id="KW-0732">Signal</keyword>
<feature type="domain" description="GH18" evidence="7">
    <location>
        <begin position="7"/>
        <end position="353"/>
    </location>
</feature>
<dbReference type="Gene3D" id="3.10.50.10">
    <property type="match status" value="1"/>
</dbReference>
<dbReference type="SUPFAM" id="SSF54556">
    <property type="entry name" value="Chitinase insertion domain"/>
    <property type="match status" value="1"/>
</dbReference>
<gene>
    <name evidence="8" type="ORF">LSALG_LOCUS10519</name>
</gene>
<evidence type="ECO:0000259" key="7">
    <source>
        <dbReference type="PROSITE" id="PS51910"/>
    </source>
</evidence>
<evidence type="ECO:0000256" key="4">
    <source>
        <dbReference type="ARBA" id="ARBA00023180"/>
    </source>
</evidence>
<dbReference type="InterPro" id="IPR029070">
    <property type="entry name" value="Chitinase_insertion_sf"/>
</dbReference>
<evidence type="ECO:0000256" key="5">
    <source>
        <dbReference type="ARBA" id="ARBA00023295"/>
    </source>
</evidence>
<dbReference type="Proteomes" id="UP001177003">
    <property type="component" value="Chromosome 1"/>
</dbReference>
<keyword evidence="4" id="KW-0325">Glycoprotein</keyword>
<keyword evidence="3 6" id="KW-0378">Hydrolase</keyword>
<evidence type="ECO:0000313" key="8">
    <source>
        <dbReference type="EMBL" id="CAI9270188.1"/>
    </source>
</evidence>
<dbReference type="InterPro" id="IPR050314">
    <property type="entry name" value="Glycosyl_Hydrlase_18"/>
</dbReference>
<evidence type="ECO:0000256" key="6">
    <source>
        <dbReference type="RuleBase" id="RU000489"/>
    </source>
</evidence>
<dbReference type="AlphaFoldDB" id="A0AA35VJQ9"/>
<name>A0AA35VJQ9_LACSI</name>
<organism evidence="8 9">
    <name type="scientific">Lactuca saligna</name>
    <name type="common">Willowleaf lettuce</name>
    <dbReference type="NCBI Taxonomy" id="75948"/>
    <lineage>
        <taxon>Eukaryota</taxon>
        <taxon>Viridiplantae</taxon>
        <taxon>Streptophyta</taxon>
        <taxon>Embryophyta</taxon>
        <taxon>Tracheophyta</taxon>
        <taxon>Spermatophyta</taxon>
        <taxon>Magnoliopsida</taxon>
        <taxon>eudicotyledons</taxon>
        <taxon>Gunneridae</taxon>
        <taxon>Pentapetalae</taxon>
        <taxon>asterids</taxon>
        <taxon>campanulids</taxon>
        <taxon>Asterales</taxon>
        <taxon>Asteraceae</taxon>
        <taxon>Cichorioideae</taxon>
        <taxon>Cichorieae</taxon>
        <taxon>Lactucinae</taxon>
        <taxon>Lactuca</taxon>
    </lineage>
</organism>
<dbReference type="GO" id="GO:0005975">
    <property type="term" value="P:carbohydrate metabolic process"/>
    <property type="evidence" value="ECO:0007669"/>
    <property type="project" value="InterPro"/>
</dbReference>
<comment type="similarity">
    <text evidence="1">Belongs to the glycosyl hydrolase 18 family. Chitinase class V subfamily.</text>
</comment>